<dbReference type="CDD" id="cd00778">
    <property type="entry name" value="ProRS_core_arch_euk"/>
    <property type="match status" value="1"/>
</dbReference>
<comment type="catalytic activity">
    <reaction evidence="9">
        <text>tRNA(Pro) + L-proline + ATP = L-prolyl-tRNA(Pro) + AMP + diphosphate</text>
        <dbReference type="Rhea" id="RHEA:14305"/>
        <dbReference type="Rhea" id="RHEA-COMP:9700"/>
        <dbReference type="Rhea" id="RHEA-COMP:9702"/>
        <dbReference type="ChEBI" id="CHEBI:30616"/>
        <dbReference type="ChEBI" id="CHEBI:33019"/>
        <dbReference type="ChEBI" id="CHEBI:60039"/>
        <dbReference type="ChEBI" id="CHEBI:78442"/>
        <dbReference type="ChEBI" id="CHEBI:78532"/>
        <dbReference type="ChEBI" id="CHEBI:456215"/>
        <dbReference type="EC" id="6.1.1.15"/>
    </reaction>
</comment>
<dbReference type="InterPro" id="IPR036754">
    <property type="entry name" value="YbaK/aa-tRNA-synt-asso_dom_sf"/>
</dbReference>
<dbReference type="InterPro" id="IPR002316">
    <property type="entry name" value="Pro-tRNA-ligase_IIa"/>
</dbReference>
<evidence type="ECO:0000256" key="5">
    <source>
        <dbReference type="ARBA" id="ARBA00022840"/>
    </source>
</evidence>
<dbReference type="SUPFAM" id="SSF52954">
    <property type="entry name" value="Class II aaRS ABD-related"/>
    <property type="match status" value="1"/>
</dbReference>
<keyword evidence="6" id="KW-0648">Protein biosynthesis</keyword>
<keyword evidence="13" id="KW-1185">Reference proteome</keyword>
<dbReference type="Proteomes" id="UP001497383">
    <property type="component" value="Chromosome 8"/>
</dbReference>
<evidence type="ECO:0000256" key="6">
    <source>
        <dbReference type="ARBA" id="ARBA00022917"/>
    </source>
</evidence>
<dbReference type="InterPro" id="IPR007214">
    <property type="entry name" value="YbaK/aa-tRNA-synth-assoc-dom"/>
</dbReference>
<dbReference type="InterPro" id="IPR004499">
    <property type="entry name" value="Pro-tRNA-ligase_IIa_arc-type"/>
</dbReference>
<evidence type="ECO:0000313" key="13">
    <source>
        <dbReference type="Proteomes" id="UP001497383"/>
    </source>
</evidence>
<dbReference type="Pfam" id="PF00587">
    <property type="entry name" value="tRNA-synt_2b"/>
    <property type="match status" value="1"/>
</dbReference>
<dbReference type="InterPro" id="IPR004154">
    <property type="entry name" value="Anticodon-bd"/>
</dbReference>
<accession>A0ABP0ZW83</accession>
<evidence type="ECO:0000259" key="11">
    <source>
        <dbReference type="PROSITE" id="PS50862"/>
    </source>
</evidence>
<dbReference type="InterPro" id="IPR033721">
    <property type="entry name" value="ProRS_core_arch_euk"/>
</dbReference>
<name>A0ABP0ZW83_9ASCO</name>
<dbReference type="SUPFAM" id="SSF64586">
    <property type="entry name" value="C-terminal domain of ProRS"/>
    <property type="match status" value="1"/>
</dbReference>
<evidence type="ECO:0000256" key="2">
    <source>
        <dbReference type="ARBA" id="ARBA00012831"/>
    </source>
</evidence>
<dbReference type="NCBIfam" id="TIGR00408">
    <property type="entry name" value="proS_fam_I"/>
    <property type="match status" value="1"/>
</dbReference>
<dbReference type="SUPFAM" id="SSF55826">
    <property type="entry name" value="YbaK/ProRS associated domain"/>
    <property type="match status" value="1"/>
</dbReference>
<dbReference type="InterPro" id="IPR006195">
    <property type="entry name" value="aa-tRNA-synth_II"/>
</dbReference>
<dbReference type="InterPro" id="IPR036621">
    <property type="entry name" value="Anticodon-bd_dom_sf"/>
</dbReference>
<evidence type="ECO:0000256" key="8">
    <source>
        <dbReference type="ARBA" id="ARBA00029731"/>
    </source>
</evidence>
<evidence type="ECO:0000256" key="4">
    <source>
        <dbReference type="ARBA" id="ARBA00022741"/>
    </source>
</evidence>
<gene>
    <name evidence="12" type="ORF">LODBEIA_P60950</name>
</gene>
<comment type="similarity">
    <text evidence="1">Belongs to the class-II aminoacyl-tRNA synthetase family.</text>
</comment>
<dbReference type="Pfam" id="PF04073">
    <property type="entry name" value="tRNA_edit"/>
    <property type="match status" value="1"/>
</dbReference>
<dbReference type="Gene3D" id="3.90.960.10">
    <property type="entry name" value="YbaK/aminoacyl-tRNA synthetase-associated domain"/>
    <property type="match status" value="1"/>
</dbReference>
<dbReference type="Gene3D" id="3.40.50.800">
    <property type="entry name" value="Anticodon-binding domain"/>
    <property type="match status" value="1"/>
</dbReference>
<dbReference type="InterPro" id="IPR017449">
    <property type="entry name" value="Pro-tRNA_synth_II"/>
</dbReference>
<evidence type="ECO:0000313" key="12">
    <source>
        <dbReference type="EMBL" id="CAK9442352.1"/>
    </source>
</evidence>
<feature type="region of interest" description="Disordered" evidence="10">
    <location>
        <begin position="625"/>
        <end position="644"/>
    </location>
</feature>
<dbReference type="Gene3D" id="3.30.930.10">
    <property type="entry name" value="Bira Bifunctional Protein, Domain 2"/>
    <property type="match status" value="1"/>
</dbReference>
<keyword evidence="3" id="KW-0436">Ligase</keyword>
<dbReference type="Pfam" id="PF03129">
    <property type="entry name" value="HGTP_anticodon"/>
    <property type="match status" value="1"/>
</dbReference>
<sequence length="683" mass="76183">MALAQSLATLSLANSAENDKALQTKTLVFKPKTAKTATPVPVLVLALQSTSTPGAVIAKSANVKEPRLAKDDLVQEFFKTSTKEVSIANLDKGLAGKIKILLDSNVQEAAENDAVLKLSTETASTCLPAKAVLQFLEATGIETIVTDFSAEPAATAAAAAAEKKAAPQKVDGKIDDAKLIGITVDKEKDFSNWYVQVVVKSEMLDYYDVSGCYILRPNSYAVWETIQDYFNVRIKSLGVQNAYFPMFVSQRVLEKEKDHIEGFAPEVAWVTRAGSSELEEHIAIRPTSETVMYPYYAKWIRSHRDLPIKLNQWNSVVRWEFKHPQPFLRTREFLWQEGHTAHLTKEDAAEEVLQILDYYAGVYEELLAVPVIKGKKTENEKFAGGDYTTTVEGFIPATGRGIQGGTSHHLGQNFSKMFNMSVENPEGADKERIYAYQNSWGLSTRVIGVMVMTHSDNRGLVLPPRVAQTQAVVIPVGITAKTTPEQRKQINDGSQEIESRLKKAGVRATGDYRDSYNPGWKFADWELKGVPLRLEFGPKDLESEQVTAVRRNDGKKYTVKLSELETRVAAILEEIQNDLYLKAKKEFDERRVIVDEWKYFIPTLNKKNVILAPWCGDADCEDDIKDSSAKNEDGDDGDVDEKAPSMGAKSLCIPFEQPELKEGQKCVKCDRKAVNYCMFGRSY</sequence>
<keyword evidence="7" id="KW-0030">Aminoacyl-tRNA synthetase</keyword>
<feature type="domain" description="Aminoacyl-transfer RNA synthetases class-II family profile" evidence="11">
    <location>
        <begin position="211"/>
        <end position="463"/>
    </location>
</feature>
<dbReference type="InterPro" id="IPR002314">
    <property type="entry name" value="aa-tRNA-synt_IIb"/>
</dbReference>
<dbReference type="EMBL" id="OZ022412">
    <property type="protein sequence ID" value="CAK9442352.1"/>
    <property type="molecule type" value="Genomic_DNA"/>
</dbReference>
<dbReference type="RefSeq" id="XP_066833033.1">
    <property type="nucleotide sequence ID" value="XM_066976500.1"/>
</dbReference>
<dbReference type="Pfam" id="PF09180">
    <property type="entry name" value="ProRS-C_1"/>
    <property type="match status" value="1"/>
</dbReference>
<dbReference type="GeneID" id="92211291"/>
<dbReference type="CDD" id="cd00862">
    <property type="entry name" value="ProRS_anticodon_zinc"/>
    <property type="match status" value="1"/>
</dbReference>
<organism evidence="12 13">
    <name type="scientific">Lodderomyces beijingensis</name>
    <dbReference type="NCBI Taxonomy" id="1775926"/>
    <lineage>
        <taxon>Eukaryota</taxon>
        <taxon>Fungi</taxon>
        <taxon>Dikarya</taxon>
        <taxon>Ascomycota</taxon>
        <taxon>Saccharomycotina</taxon>
        <taxon>Pichiomycetes</taxon>
        <taxon>Debaryomycetaceae</taxon>
        <taxon>Candida/Lodderomyces clade</taxon>
        <taxon>Lodderomyces</taxon>
    </lineage>
</organism>
<dbReference type="InterPro" id="IPR016061">
    <property type="entry name" value="Pro-tRNA_ligase_II_C"/>
</dbReference>
<dbReference type="PANTHER" id="PTHR43382:SF2">
    <property type="entry name" value="BIFUNCTIONAL GLUTAMATE_PROLINE--TRNA LIGASE"/>
    <property type="match status" value="1"/>
</dbReference>
<dbReference type="SUPFAM" id="SSF55681">
    <property type="entry name" value="Class II aaRS and biotin synthetases"/>
    <property type="match status" value="1"/>
</dbReference>
<dbReference type="SMART" id="SM00946">
    <property type="entry name" value="ProRS-C_1"/>
    <property type="match status" value="1"/>
</dbReference>
<dbReference type="PANTHER" id="PTHR43382">
    <property type="entry name" value="PROLYL-TRNA SYNTHETASE"/>
    <property type="match status" value="1"/>
</dbReference>
<dbReference type="HAMAP" id="MF_01571">
    <property type="entry name" value="Pro_tRNA_synth_type3"/>
    <property type="match status" value="1"/>
</dbReference>
<dbReference type="InterPro" id="IPR045864">
    <property type="entry name" value="aa-tRNA-synth_II/BPL/LPL"/>
</dbReference>
<dbReference type="PROSITE" id="PS50862">
    <property type="entry name" value="AA_TRNA_LIGASE_II"/>
    <property type="match status" value="1"/>
</dbReference>
<evidence type="ECO:0000256" key="10">
    <source>
        <dbReference type="SAM" id="MobiDB-lite"/>
    </source>
</evidence>
<evidence type="ECO:0000256" key="3">
    <source>
        <dbReference type="ARBA" id="ARBA00022598"/>
    </source>
</evidence>
<keyword evidence="4" id="KW-0547">Nucleotide-binding</keyword>
<protein>
    <recommendedName>
        <fullName evidence="2">proline--tRNA ligase</fullName>
        <ecNumber evidence="2">6.1.1.15</ecNumber>
    </recommendedName>
    <alternativeName>
        <fullName evidence="8">Prolyl-tRNA synthetase</fullName>
    </alternativeName>
</protein>
<keyword evidence="5" id="KW-0067">ATP-binding</keyword>
<evidence type="ECO:0000256" key="9">
    <source>
        <dbReference type="ARBA" id="ARBA00047671"/>
    </source>
</evidence>
<dbReference type="Gene3D" id="3.30.110.30">
    <property type="entry name" value="C-terminal domain of ProRS"/>
    <property type="match status" value="1"/>
</dbReference>
<evidence type="ECO:0000256" key="7">
    <source>
        <dbReference type="ARBA" id="ARBA00023146"/>
    </source>
</evidence>
<dbReference type="EC" id="6.1.1.15" evidence="2"/>
<dbReference type="PRINTS" id="PR01046">
    <property type="entry name" value="TRNASYNTHPRO"/>
</dbReference>
<proteinExistence type="inferred from homology"/>
<reference evidence="12 13" key="1">
    <citation type="submission" date="2024-03" db="EMBL/GenBank/DDBJ databases">
        <authorList>
            <person name="Brejova B."/>
        </authorList>
    </citation>
    <scope>NUCLEOTIDE SEQUENCE [LARGE SCALE GENOMIC DNA]</scope>
    <source>
        <strain evidence="12 13">CBS 14171</strain>
    </source>
</reference>
<evidence type="ECO:0000256" key="1">
    <source>
        <dbReference type="ARBA" id="ARBA00008226"/>
    </source>
</evidence>